<dbReference type="EMBL" id="GBRH01248339">
    <property type="protein sequence ID" value="JAD49556.1"/>
    <property type="molecule type" value="Transcribed_RNA"/>
</dbReference>
<organism evidence="2">
    <name type="scientific">Arundo donax</name>
    <name type="common">Giant reed</name>
    <name type="synonym">Donax arundinaceus</name>
    <dbReference type="NCBI Taxonomy" id="35708"/>
    <lineage>
        <taxon>Eukaryota</taxon>
        <taxon>Viridiplantae</taxon>
        <taxon>Streptophyta</taxon>
        <taxon>Embryophyta</taxon>
        <taxon>Tracheophyta</taxon>
        <taxon>Spermatophyta</taxon>
        <taxon>Magnoliopsida</taxon>
        <taxon>Liliopsida</taxon>
        <taxon>Poales</taxon>
        <taxon>Poaceae</taxon>
        <taxon>PACMAD clade</taxon>
        <taxon>Arundinoideae</taxon>
        <taxon>Arundineae</taxon>
        <taxon>Arundo</taxon>
    </lineage>
</organism>
<sequence length="33" mass="3734">MLQISMTFFVCFCFVASSLLLAVYLVFDAMANH</sequence>
<reference evidence="2" key="1">
    <citation type="submission" date="2014-09" db="EMBL/GenBank/DDBJ databases">
        <authorList>
            <person name="Magalhaes I.L.F."/>
            <person name="Oliveira U."/>
            <person name="Santos F.R."/>
            <person name="Vidigal T.H.D.A."/>
            <person name="Brescovit A.D."/>
            <person name="Santos A.J."/>
        </authorList>
    </citation>
    <scope>NUCLEOTIDE SEQUENCE</scope>
    <source>
        <tissue evidence="2">Shoot tissue taken approximately 20 cm above the soil surface</tissue>
    </source>
</reference>
<keyword evidence="1" id="KW-1133">Transmembrane helix</keyword>
<accession>A0A0A9AEK4</accession>
<keyword evidence="1" id="KW-0812">Transmembrane</keyword>
<protein>
    <submittedName>
        <fullName evidence="2">Uncharacterized protein</fullName>
    </submittedName>
</protein>
<evidence type="ECO:0000313" key="2">
    <source>
        <dbReference type="EMBL" id="JAD49556.1"/>
    </source>
</evidence>
<proteinExistence type="predicted"/>
<name>A0A0A9AEK4_ARUDO</name>
<dbReference type="AlphaFoldDB" id="A0A0A9AEK4"/>
<reference evidence="2" key="2">
    <citation type="journal article" date="2015" name="Data Brief">
        <title>Shoot transcriptome of the giant reed, Arundo donax.</title>
        <authorList>
            <person name="Barrero R.A."/>
            <person name="Guerrero F.D."/>
            <person name="Moolhuijzen P."/>
            <person name="Goolsby J.A."/>
            <person name="Tidwell J."/>
            <person name="Bellgard S.E."/>
            <person name="Bellgard M.I."/>
        </authorList>
    </citation>
    <scope>NUCLEOTIDE SEQUENCE</scope>
    <source>
        <tissue evidence="2">Shoot tissue taken approximately 20 cm above the soil surface</tissue>
    </source>
</reference>
<evidence type="ECO:0000256" key="1">
    <source>
        <dbReference type="SAM" id="Phobius"/>
    </source>
</evidence>
<feature type="transmembrane region" description="Helical" evidence="1">
    <location>
        <begin position="6"/>
        <end position="27"/>
    </location>
</feature>
<keyword evidence="1" id="KW-0472">Membrane</keyword>